<evidence type="ECO:0000259" key="1">
    <source>
        <dbReference type="Pfam" id="PF00534"/>
    </source>
</evidence>
<organism evidence="2 3">
    <name type="scientific">Polynucleobacter campilacus</name>
    <dbReference type="NCBI Taxonomy" id="1743163"/>
    <lineage>
        <taxon>Bacteria</taxon>
        <taxon>Pseudomonadati</taxon>
        <taxon>Pseudomonadota</taxon>
        <taxon>Betaproteobacteria</taxon>
        <taxon>Burkholderiales</taxon>
        <taxon>Burkholderiaceae</taxon>
        <taxon>Polynucleobacter</taxon>
    </lineage>
</organism>
<dbReference type="CDD" id="cd03794">
    <property type="entry name" value="GT4_WbuB-like"/>
    <property type="match status" value="1"/>
</dbReference>
<keyword evidence="3" id="KW-1185">Reference proteome</keyword>
<protein>
    <recommendedName>
        <fullName evidence="1">Glycosyl transferase family 1 domain-containing protein</fullName>
    </recommendedName>
</protein>
<dbReference type="Gene3D" id="3.40.50.2000">
    <property type="entry name" value="Glycogen Phosphorylase B"/>
    <property type="match status" value="2"/>
</dbReference>
<reference evidence="2 3" key="1">
    <citation type="submission" date="2017-05" db="EMBL/GenBank/DDBJ databases">
        <title>Genome of Polynucleobacter sp. MWH-Feld-100.</title>
        <authorList>
            <person name="Hahn M.W."/>
        </authorList>
    </citation>
    <scope>NUCLEOTIDE SEQUENCE [LARGE SCALE GENOMIC DNA]</scope>
    <source>
        <strain evidence="2 3">MWH-Feld-100</strain>
    </source>
</reference>
<dbReference type="InterPro" id="IPR001296">
    <property type="entry name" value="Glyco_trans_1"/>
</dbReference>
<dbReference type="Pfam" id="PF00534">
    <property type="entry name" value="Glycos_transf_1"/>
    <property type="match status" value="1"/>
</dbReference>
<evidence type="ECO:0000313" key="3">
    <source>
        <dbReference type="Proteomes" id="UP000197528"/>
    </source>
</evidence>
<dbReference type="EMBL" id="NGUP01000001">
    <property type="protein sequence ID" value="OWS70692.1"/>
    <property type="molecule type" value="Genomic_DNA"/>
</dbReference>
<dbReference type="SUPFAM" id="SSF53756">
    <property type="entry name" value="UDP-Glycosyltransferase/glycogen phosphorylase"/>
    <property type="match status" value="1"/>
</dbReference>
<dbReference type="GO" id="GO:0016757">
    <property type="term" value="F:glycosyltransferase activity"/>
    <property type="evidence" value="ECO:0007669"/>
    <property type="project" value="InterPro"/>
</dbReference>
<feature type="domain" description="Glycosyl transferase family 1" evidence="1">
    <location>
        <begin position="216"/>
        <end position="377"/>
    </location>
</feature>
<dbReference type="RefSeq" id="WP_088524406.1">
    <property type="nucleotide sequence ID" value="NZ_NGUP01000001.1"/>
</dbReference>
<proteinExistence type="predicted"/>
<comment type="caution">
    <text evidence="2">The sequence shown here is derived from an EMBL/GenBank/DDBJ whole genome shotgun (WGS) entry which is preliminary data.</text>
</comment>
<dbReference type="PANTHER" id="PTHR12526:SF622">
    <property type="entry name" value="GLYCOSYLTRANSFERASE (GROUP I)"/>
    <property type="match status" value="1"/>
</dbReference>
<dbReference type="Proteomes" id="UP000197528">
    <property type="component" value="Unassembled WGS sequence"/>
</dbReference>
<evidence type="ECO:0000313" key="2">
    <source>
        <dbReference type="EMBL" id="OWS70692.1"/>
    </source>
</evidence>
<sequence>MKTLLFISEVFYPSESATSVYMAKIALKMTCTFNVKAICIDFENNLPRFENFNDIKIERINIRKFKINNKFIRIIRGLYSSFLLLCKALINIRKDDIVFVVTNPPLIPGFIALICKLKKAKCIIRVDDVYPEALIISGVISKTSFFLPILHFLFRGFYFLADKVIVLGSDMEHVIKSGQVSTHLNTQVIRNWGDSVSVFPSSKFENAILNSLGICDKFVILIAGTVGYVQGVDTIIESAKILQKKHPDILFLFVGGGSQAQWVKSQVIDFSLDNVIFFGTLPKAEQNIFLNACDVSLLALKKDMFGIGVPSRFYNYLAAGKPVIASVDIDSEIAVTILENNIGFVSSAGDAQALVDAILCALNLSSDDLKLMSQAARSLLMRKYSEDVIVNQYKNLFLNT</sequence>
<gene>
    <name evidence="2" type="ORF">CBI31_00095</name>
</gene>
<dbReference type="OrthoDB" id="9787293at2"/>
<accession>A0A254Q5B7</accession>
<name>A0A254Q5B7_9BURK</name>
<dbReference type="PANTHER" id="PTHR12526">
    <property type="entry name" value="GLYCOSYLTRANSFERASE"/>
    <property type="match status" value="1"/>
</dbReference>
<dbReference type="AlphaFoldDB" id="A0A254Q5B7"/>